<evidence type="ECO:0000259" key="4">
    <source>
        <dbReference type="PROSITE" id="PS50893"/>
    </source>
</evidence>
<dbReference type="Gene3D" id="3.40.50.300">
    <property type="entry name" value="P-loop containing nucleotide triphosphate hydrolases"/>
    <property type="match status" value="1"/>
</dbReference>
<keyword evidence="3 5" id="KW-0067">ATP-binding</keyword>
<protein>
    <submittedName>
        <fullName evidence="5">ABC transporter ATP-binding protein</fullName>
    </submittedName>
</protein>
<dbReference type="Pfam" id="PF12399">
    <property type="entry name" value="BCA_ABC_TP_C"/>
    <property type="match status" value="1"/>
</dbReference>
<reference evidence="5" key="1">
    <citation type="journal article" date="2014" name="Int. J. Syst. Evol. Microbiol.">
        <title>Complete genome sequence of Corynebacterium casei LMG S-19264T (=DSM 44701T), isolated from a smear-ripened cheese.</title>
        <authorList>
            <consortium name="US DOE Joint Genome Institute (JGI-PGF)"/>
            <person name="Walter F."/>
            <person name="Albersmeier A."/>
            <person name="Kalinowski J."/>
            <person name="Ruckert C."/>
        </authorList>
    </citation>
    <scope>NUCLEOTIDE SEQUENCE</scope>
    <source>
        <strain evidence="5">JCM 19831</strain>
    </source>
</reference>
<dbReference type="GO" id="GO:0016887">
    <property type="term" value="F:ATP hydrolysis activity"/>
    <property type="evidence" value="ECO:0007669"/>
    <property type="project" value="InterPro"/>
</dbReference>
<organism evidence="5 6">
    <name type="scientific">Dactylosporangium sucinum</name>
    <dbReference type="NCBI Taxonomy" id="1424081"/>
    <lineage>
        <taxon>Bacteria</taxon>
        <taxon>Bacillati</taxon>
        <taxon>Actinomycetota</taxon>
        <taxon>Actinomycetes</taxon>
        <taxon>Micromonosporales</taxon>
        <taxon>Micromonosporaceae</taxon>
        <taxon>Dactylosporangium</taxon>
    </lineage>
</organism>
<dbReference type="RefSeq" id="WP_190255033.1">
    <property type="nucleotide sequence ID" value="NZ_BMPI01000050.1"/>
</dbReference>
<dbReference type="InterPro" id="IPR051120">
    <property type="entry name" value="ABC_AA/LPS_Transport"/>
</dbReference>
<dbReference type="SMART" id="SM00382">
    <property type="entry name" value="AAA"/>
    <property type="match status" value="1"/>
</dbReference>
<proteinExistence type="predicted"/>
<keyword evidence="6" id="KW-1185">Reference proteome</keyword>
<dbReference type="GO" id="GO:0005524">
    <property type="term" value="F:ATP binding"/>
    <property type="evidence" value="ECO:0007669"/>
    <property type="project" value="UniProtKB-KW"/>
</dbReference>
<dbReference type="InterPro" id="IPR032823">
    <property type="entry name" value="BCA_ABC_TP_C"/>
</dbReference>
<evidence type="ECO:0000313" key="6">
    <source>
        <dbReference type="Proteomes" id="UP000642070"/>
    </source>
</evidence>
<dbReference type="InterPro" id="IPR003439">
    <property type="entry name" value="ABC_transporter-like_ATP-bd"/>
</dbReference>
<dbReference type="InterPro" id="IPR003593">
    <property type="entry name" value="AAA+_ATPase"/>
</dbReference>
<evidence type="ECO:0000256" key="1">
    <source>
        <dbReference type="ARBA" id="ARBA00022448"/>
    </source>
</evidence>
<keyword evidence="2" id="KW-0547">Nucleotide-binding</keyword>
<reference evidence="5" key="2">
    <citation type="submission" date="2020-09" db="EMBL/GenBank/DDBJ databases">
        <authorList>
            <person name="Sun Q."/>
            <person name="Ohkuma M."/>
        </authorList>
    </citation>
    <scope>NUCLEOTIDE SEQUENCE</scope>
    <source>
        <strain evidence="5">JCM 19831</strain>
    </source>
</reference>
<dbReference type="PANTHER" id="PTHR45772">
    <property type="entry name" value="CONSERVED COMPONENT OF ABC TRANSPORTER FOR NATURAL AMINO ACIDS-RELATED"/>
    <property type="match status" value="1"/>
</dbReference>
<gene>
    <name evidence="5" type="primary">livG</name>
    <name evidence="5" type="ORF">GCM10007977_077550</name>
</gene>
<evidence type="ECO:0000256" key="2">
    <source>
        <dbReference type="ARBA" id="ARBA00022741"/>
    </source>
</evidence>
<dbReference type="CDD" id="cd03219">
    <property type="entry name" value="ABC_Mj1267_LivG_branched"/>
    <property type="match status" value="1"/>
</dbReference>
<accession>A0A917X4A3</accession>
<dbReference type="PANTHER" id="PTHR45772:SF9">
    <property type="entry name" value="CONSERVED COMPONENT OF ABC TRANSPORTER FOR NATURAL AMINO ACIDS"/>
    <property type="match status" value="1"/>
</dbReference>
<keyword evidence="1" id="KW-0813">Transport</keyword>
<dbReference type="InterPro" id="IPR027417">
    <property type="entry name" value="P-loop_NTPase"/>
</dbReference>
<evidence type="ECO:0000256" key="3">
    <source>
        <dbReference type="ARBA" id="ARBA00022840"/>
    </source>
</evidence>
<dbReference type="GO" id="GO:0005886">
    <property type="term" value="C:plasma membrane"/>
    <property type="evidence" value="ECO:0007669"/>
    <property type="project" value="TreeGrafter"/>
</dbReference>
<name>A0A917X4A3_9ACTN</name>
<sequence length="256" mass="27425">MTAAVLEARGVTVRFGGLVAVNNVDFVVPGNAIVGLVGPNGAGKTTLFETISGFITPNAGDIVLGGEPVTRLSPQARARRGISRTFQRMELFPELTVRQHVLLSRRVTHRPSRLREFVLGSYEAPAEREAVDGLLSSLGLTDVADRYAATLPLGVGRLVEVARSLAADPRVLLLDEPSSGLDETETDRLAEVLLDARKTRELALVLVEHNLSLVLGLCDEVQVLDFGETIARGTPAEVRDDPRVQAAYIGDVEVGA</sequence>
<evidence type="ECO:0000313" key="5">
    <source>
        <dbReference type="EMBL" id="GGM64592.1"/>
    </source>
</evidence>
<comment type="caution">
    <text evidence="5">The sequence shown here is derived from an EMBL/GenBank/DDBJ whole genome shotgun (WGS) entry which is preliminary data.</text>
</comment>
<feature type="domain" description="ABC transporter" evidence="4">
    <location>
        <begin position="6"/>
        <end position="251"/>
    </location>
</feature>
<dbReference type="SUPFAM" id="SSF52540">
    <property type="entry name" value="P-loop containing nucleoside triphosphate hydrolases"/>
    <property type="match status" value="1"/>
</dbReference>
<dbReference type="PROSITE" id="PS50893">
    <property type="entry name" value="ABC_TRANSPORTER_2"/>
    <property type="match status" value="1"/>
</dbReference>
<dbReference type="Pfam" id="PF00005">
    <property type="entry name" value="ABC_tran"/>
    <property type="match status" value="1"/>
</dbReference>
<dbReference type="EMBL" id="BMPI01000050">
    <property type="protein sequence ID" value="GGM64592.1"/>
    <property type="molecule type" value="Genomic_DNA"/>
</dbReference>
<dbReference type="Proteomes" id="UP000642070">
    <property type="component" value="Unassembled WGS sequence"/>
</dbReference>
<dbReference type="AlphaFoldDB" id="A0A917X4A3"/>